<accession>A0A5J4UUA7</accession>
<evidence type="ECO:0000313" key="2">
    <source>
        <dbReference type="EMBL" id="KAA6373923.1"/>
    </source>
</evidence>
<dbReference type="AlphaFoldDB" id="A0A5J4UUA7"/>
<organism evidence="2 3">
    <name type="scientific">Streblomastix strix</name>
    <dbReference type="NCBI Taxonomy" id="222440"/>
    <lineage>
        <taxon>Eukaryota</taxon>
        <taxon>Metamonada</taxon>
        <taxon>Preaxostyla</taxon>
        <taxon>Oxymonadida</taxon>
        <taxon>Streblomastigidae</taxon>
        <taxon>Streblomastix</taxon>
    </lineage>
</organism>
<dbReference type="Proteomes" id="UP000324800">
    <property type="component" value="Unassembled WGS sequence"/>
</dbReference>
<evidence type="ECO:0000313" key="3">
    <source>
        <dbReference type="Proteomes" id="UP000324800"/>
    </source>
</evidence>
<evidence type="ECO:0000256" key="1">
    <source>
        <dbReference type="SAM" id="MobiDB-lite"/>
    </source>
</evidence>
<comment type="caution">
    <text evidence="2">The sequence shown here is derived from an EMBL/GenBank/DDBJ whole genome shotgun (WGS) entry which is preliminary data.</text>
</comment>
<protein>
    <submittedName>
        <fullName evidence="2">Uncharacterized protein</fullName>
    </submittedName>
</protein>
<name>A0A5J4UUA7_9EUKA</name>
<sequence length="66" mass="7346">MFIFDCSNIKGESSTHSSKVSLDVCSTSDTFMRFETFPILEDNGEVKVSPSSRSERVDATNYTSVQ</sequence>
<dbReference type="EMBL" id="SNRW01012362">
    <property type="protein sequence ID" value="KAA6373923.1"/>
    <property type="molecule type" value="Genomic_DNA"/>
</dbReference>
<gene>
    <name evidence="2" type="ORF">EZS28_030549</name>
</gene>
<feature type="region of interest" description="Disordered" evidence="1">
    <location>
        <begin position="45"/>
        <end position="66"/>
    </location>
</feature>
<reference evidence="2 3" key="1">
    <citation type="submission" date="2019-03" db="EMBL/GenBank/DDBJ databases">
        <title>Single cell metagenomics reveals metabolic interactions within the superorganism composed of flagellate Streblomastix strix and complex community of Bacteroidetes bacteria on its surface.</title>
        <authorList>
            <person name="Treitli S.C."/>
            <person name="Kolisko M."/>
            <person name="Husnik F."/>
            <person name="Keeling P."/>
            <person name="Hampl V."/>
        </authorList>
    </citation>
    <scope>NUCLEOTIDE SEQUENCE [LARGE SCALE GENOMIC DNA]</scope>
    <source>
        <strain evidence="2">ST1C</strain>
    </source>
</reference>
<proteinExistence type="predicted"/>